<evidence type="ECO:0000313" key="3">
    <source>
        <dbReference type="Proteomes" id="UP000628775"/>
    </source>
</evidence>
<organism evidence="2 3">
    <name type="scientific">Pullulanibacillus camelliae</name>
    <dbReference type="NCBI Taxonomy" id="1707096"/>
    <lineage>
        <taxon>Bacteria</taxon>
        <taxon>Bacillati</taxon>
        <taxon>Bacillota</taxon>
        <taxon>Bacilli</taxon>
        <taxon>Bacillales</taxon>
        <taxon>Sporolactobacillaceae</taxon>
        <taxon>Pullulanibacillus</taxon>
    </lineage>
</organism>
<sequence length="154" mass="17633">MVTLQPMNDSAFQAYIATALPEYANEHVKSGDWAKEEAMEKADMQFKQLLPEGIRTKGHYLFSLVHNDQKIGMLWVKLTETAHDQSAFIYDIKVDEAYQGQGLGKATMTALDSFARSKGIKTIKLHVFAHNTRALSLYKKMNYQITDYYMMKKV</sequence>
<evidence type="ECO:0000259" key="1">
    <source>
        <dbReference type="PROSITE" id="PS51186"/>
    </source>
</evidence>
<name>A0A8J3DXY2_9BACL</name>
<dbReference type="PROSITE" id="PS51186">
    <property type="entry name" value="GNAT"/>
    <property type="match status" value="1"/>
</dbReference>
<comment type="caution">
    <text evidence="2">The sequence shown here is derived from an EMBL/GenBank/DDBJ whole genome shotgun (WGS) entry which is preliminary data.</text>
</comment>
<dbReference type="Pfam" id="PF00583">
    <property type="entry name" value="Acetyltransf_1"/>
    <property type="match status" value="1"/>
</dbReference>
<dbReference type="InterPro" id="IPR000182">
    <property type="entry name" value="GNAT_dom"/>
</dbReference>
<dbReference type="AlphaFoldDB" id="A0A8J3DXY2"/>
<dbReference type="SUPFAM" id="SSF55729">
    <property type="entry name" value="Acyl-CoA N-acyltransferases (Nat)"/>
    <property type="match status" value="1"/>
</dbReference>
<feature type="domain" description="N-acetyltransferase" evidence="1">
    <location>
        <begin position="23"/>
        <end position="154"/>
    </location>
</feature>
<dbReference type="InterPro" id="IPR016181">
    <property type="entry name" value="Acyl_CoA_acyltransferase"/>
</dbReference>
<keyword evidence="3" id="KW-1185">Reference proteome</keyword>
<protein>
    <submittedName>
        <fullName evidence="2">Putative N-acetyltransferase YycN</fullName>
    </submittedName>
</protein>
<dbReference type="PANTHER" id="PTHR43259">
    <property type="entry name" value="SPT10P"/>
    <property type="match status" value="1"/>
</dbReference>
<dbReference type="EMBL" id="BMIR01000015">
    <property type="protein sequence ID" value="GGE48811.1"/>
    <property type="molecule type" value="Genomic_DNA"/>
</dbReference>
<accession>A0A8J3DXY2</accession>
<dbReference type="PANTHER" id="PTHR43259:SF1">
    <property type="entry name" value="N-ACETYLTRANSFERASE DOMAIN-CONTAINING PROTEIN"/>
    <property type="match status" value="1"/>
</dbReference>
<dbReference type="InterPro" id="IPR052829">
    <property type="entry name" value="N-acetyltransferase_domain"/>
</dbReference>
<proteinExistence type="predicted"/>
<dbReference type="Proteomes" id="UP000628775">
    <property type="component" value="Unassembled WGS sequence"/>
</dbReference>
<dbReference type="GO" id="GO:0016747">
    <property type="term" value="F:acyltransferase activity, transferring groups other than amino-acyl groups"/>
    <property type="evidence" value="ECO:0007669"/>
    <property type="project" value="InterPro"/>
</dbReference>
<dbReference type="CDD" id="cd04301">
    <property type="entry name" value="NAT_SF"/>
    <property type="match status" value="1"/>
</dbReference>
<gene>
    <name evidence="2" type="primary">yycN</name>
    <name evidence="2" type="ORF">GCM10011391_29550</name>
</gene>
<dbReference type="RefSeq" id="WP_188695792.1">
    <property type="nucleotide sequence ID" value="NZ_BMIR01000015.1"/>
</dbReference>
<evidence type="ECO:0000313" key="2">
    <source>
        <dbReference type="EMBL" id="GGE48811.1"/>
    </source>
</evidence>
<dbReference type="Gene3D" id="3.40.630.30">
    <property type="match status" value="1"/>
</dbReference>
<reference evidence="2" key="2">
    <citation type="submission" date="2020-09" db="EMBL/GenBank/DDBJ databases">
        <authorList>
            <person name="Sun Q."/>
            <person name="Zhou Y."/>
        </authorList>
    </citation>
    <scope>NUCLEOTIDE SEQUENCE</scope>
    <source>
        <strain evidence="2">CGMCC 1.15371</strain>
    </source>
</reference>
<reference evidence="2" key="1">
    <citation type="journal article" date="2014" name="Int. J. Syst. Evol. Microbiol.">
        <title>Complete genome sequence of Corynebacterium casei LMG S-19264T (=DSM 44701T), isolated from a smear-ripened cheese.</title>
        <authorList>
            <consortium name="US DOE Joint Genome Institute (JGI-PGF)"/>
            <person name="Walter F."/>
            <person name="Albersmeier A."/>
            <person name="Kalinowski J."/>
            <person name="Ruckert C."/>
        </authorList>
    </citation>
    <scope>NUCLEOTIDE SEQUENCE</scope>
    <source>
        <strain evidence="2">CGMCC 1.15371</strain>
    </source>
</reference>